<comment type="caution">
    <text evidence="1">The sequence shown here is derived from an EMBL/GenBank/DDBJ whole genome shotgun (WGS) entry which is preliminary data.</text>
</comment>
<keyword evidence="2" id="KW-1185">Reference proteome</keyword>
<accession>A0A9W6T1V5</accession>
<dbReference type="EMBL" id="BSXN01001526">
    <property type="protein sequence ID" value="GME73429.1"/>
    <property type="molecule type" value="Genomic_DNA"/>
</dbReference>
<dbReference type="AlphaFoldDB" id="A0A9W6T1V5"/>
<dbReference type="Proteomes" id="UP001165120">
    <property type="component" value="Unassembled WGS sequence"/>
</dbReference>
<sequence length="704" mass="83185">MFTPFLRCTKKILNLNYTHSIYGHICKPTITARYNSTTIAKTDNEYEVLKNDIVSILNTNQLNNKNSSNILLSLDETLDKLVINHAISNNLIKRNENDNDDRVLNEINEINELNNYNNININELKKLIYSEKNGNYNKIKKIRLNSKKFNLPSSNNNLFSNTKITNHNKLSNDKINKIGKNYSIIYKEFINCLNSKISITNNPYNYIRSLEKNYNNLPHPPPIFIDSIIFEKFLKKLIDLNLVFKFYKNLNFINWLNKIVKDMEESNLPLSDYEFAKIWVITIKYKKLLNQDSNKKIISEYFNNSHHTINDNNRKIEYYKTSNGLIPKSLLISENITYQNSYLNMFKILEIKKNEKIKDIRFFNEILSFAIMEKDLKLCSIIINQLNGNKILINRKTLELILKFKSQLITNNKIETLSFIKFILNNYYLENYLMINLINSLININEFELIKNLIEFYFNNNIINTNDDEILHFNLINKAKYISKVDLIDYIQKSNNNNNSNSLILFKIVPNREIFTPIFNSNNKNLINYSLNKMNELNLNLNEKIIINLLNNLINNIKNNNNSKESFIENFKNFKFILNKLLISNKIDSDLYNNNNNSLDNLKSTISPLFINIDHKLIYLILKCFKYLKLSNEITNDRNLFDNKILNNEINELVNLFENEKIENINIDKLNLNSFKNFKKNYKLSKININDKVSKILENLIYYP</sequence>
<organism evidence="1 2">
    <name type="scientific">Candida boidinii</name>
    <name type="common">Yeast</name>
    <dbReference type="NCBI Taxonomy" id="5477"/>
    <lineage>
        <taxon>Eukaryota</taxon>
        <taxon>Fungi</taxon>
        <taxon>Dikarya</taxon>
        <taxon>Ascomycota</taxon>
        <taxon>Saccharomycotina</taxon>
        <taxon>Pichiomycetes</taxon>
        <taxon>Pichiales</taxon>
        <taxon>Pichiaceae</taxon>
        <taxon>Ogataea</taxon>
        <taxon>Ogataea/Candida clade</taxon>
    </lineage>
</organism>
<reference evidence="1" key="1">
    <citation type="submission" date="2023-04" db="EMBL/GenBank/DDBJ databases">
        <title>Candida boidinii NBRC 10035.</title>
        <authorList>
            <person name="Ichikawa N."/>
            <person name="Sato H."/>
            <person name="Tonouchi N."/>
        </authorList>
    </citation>
    <scope>NUCLEOTIDE SEQUENCE</scope>
    <source>
        <strain evidence="1">NBRC 10035</strain>
    </source>
</reference>
<evidence type="ECO:0000313" key="2">
    <source>
        <dbReference type="Proteomes" id="UP001165120"/>
    </source>
</evidence>
<name>A0A9W6T1V5_CANBO</name>
<evidence type="ECO:0000313" key="1">
    <source>
        <dbReference type="EMBL" id="GME73429.1"/>
    </source>
</evidence>
<proteinExistence type="predicted"/>
<gene>
    <name evidence="1" type="ORF">Cboi02_000403700</name>
</gene>
<protein>
    <submittedName>
        <fullName evidence="1">Unnamed protein product</fullName>
    </submittedName>
</protein>